<evidence type="ECO:0000313" key="3">
    <source>
        <dbReference type="Proteomes" id="UP000700596"/>
    </source>
</evidence>
<dbReference type="EMBL" id="JAGMWT010000006">
    <property type="protein sequence ID" value="KAH7127167.1"/>
    <property type="molecule type" value="Genomic_DNA"/>
</dbReference>
<feature type="transmembrane region" description="Helical" evidence="1">
    <location>
        <begin position="87"/>
        <end position="106"/>
    </location>
</feature>
<sequence>MNILLLRSARRDLVHEKLSIEDFYLDRLYSQHVFRDRVLCPQQASPGLESHPNNVGFQKQVLTNLVVALLVCVIFICILSSQYHVIFPLGNVIFSLIAVWVGAQVIGEVSGNSYFYVHLNCKENLAVLGLWKYHHYLSKKVMGHGIGRNHGRPPFAAEYLAVDVTAIDVKGLKEGVRIRSLPTRRIQLPVNDPSQVAVLSWRRDFKKGSGQDPSLNLV</sequence>
<dbReference type="OrthoDB" id="3690848at2759"/>
<feature type="transmembrane region" description="Helical" evidence="1">
    <location>
        <begin position="61"/>
        <end position="81"/>
    </location>
</feature>
<keyword evidence="1" id="KW-1133">Transmembrane helix</keyword>
<organism evidence="2 3">
    <name type="scientific">Dendryphion nanum</name>
    <dbReference type="NCBI Taxonomy" id="256645"/>
    <lineage>
        <taxon>Eukaryota</taxon>
        <taxon>Fungi</taxon>
        <taxon>Dikarya</taxon>
        <taxon>Ascomycota</taxon>
        <taxon>Pezizomycotina</taxon>
        <taxon>Dothideomycetes</taxon>
        <taxon>Pleosporomycetidae</taxon>
        <taxon>Pleosporales</taxon>
        <taxon>Torulaceae</taxon>
        <taxon>Dendryphion</taxon>
    </lineage>
</organism>
<evidence type="ECO:0000313" key="2">
    <source>
        <dbReference type="EMBL" id="KAH7127167.1"/>
    </source>
</evidence>
<name>A0A9P9DY72_9PLEO</name>
<reference evidence="2" key="1">
    <citation type="journal article" date="2021" name="Nat. Commun.">
        <title>Genetic determinants of endophytism in the Arabidopsis root mycobiome.</title>
        <authorList>
            <person name="Mesny F."/>
            <person name="Miyauchi S."/>
            <person name="Thiergart T."/>
            <person name="Pickel B."/>
            <person name="Atanasova L."/>
            <person name="Karlsson M."/>
            <person name="Huettel B."/>
            <person name="Barry K.W."/>
            <person name="Haridas S."/>
            <person name="Chen C."/>
            <person name="Bauer D."/>
            <person name="Andreopoulos W."/>
            <person name="Pangilinan J."/>
            <person name="LaButti K."/>
            <person name="Riley R."/>
            <person name="Lipzen A."/>
            <person name="Clum A."/>
            <person name="Drula E."/>
            <person name="Henrissat B."/>
            <person name="Kohler A."/>
            <person name="Grigoriev I.V."/>
            <person name="Martin F.M."/>
            <person name="Hacquard S."/>
        </authorList>
    </citation>
    <scope>NUCLEOTIDE SEQUENCE</scope>
    <source>
        <strain evidence="2">MPI-CAGE-CH-0243</strain>
    </source>
</reference>
<keyword evidence="3" id="KW-1185">Reference proteome</keyword>
<keyword evidence="1" id="KW-0472">Membrane</keyword>
<proteinExistence type="predicted"/>
<keyword evidence="1" id="KW-0812">Transmembrane</keyword>
<comment type="caution">
    <text evidence="2">The sequence shown here is derived from an EMBL/GenBank/DDBJ whole genome shotgun (WGS) entry which is preliminary data.</text>
</comment>
<gene>
    <name evidence="2" type="ORF">B0J11DRAFT_505876</name>
</gene>
<protein>
    <submittedName>
        <fullName evidence="2">Uncharacterized protein</fullName>
    </submittedName>
</protein>
<accession>A0A9P9DY72</accession>
<dbReference type="Proteomes" id="UP000700596">
    <property type="component" value="Unassembled WGS sequence"/>
</dbReference>
<dbReference type="AlphaFoldDB" id="A0A9P9DY72"/>
<evidence type="ECO:0000256" key="1">
    <source>
        <dbReference type="SAM" id="Phobius"/>
    </source>
</evidence>